<keyword evidence="7" id="KW-1185">Reference proteome</keyword>
<evidence type="ECO:0000256" key="1">
    <source>
        <dbReference type="ARBA" id="ARBA00001947"/>
    </source>
</evidence>
<dbReference type="RefSeq" id="WP_169640240.1">
    <property type="nucleotide sequence ID" value="NZ_CP048788.1"/>
</dbReference>
<name>A0A858SQJ8_9RHOB</name>
<evidence type="ECO:0000256" key="3">
    <source>
        <dbReference type="ARBA" id="ARBA00022801"/>
    </source>
</evidence>
<dbReference type="EMBL" id="CP048788">
    <property type="protein sequence ID" value="QJF51024.1"/>
    <property type="molecule type" value="Genomic_DNA"/>
</dbReference>
<keyword evidence="3" id="KW-0378">Hydrolase</keyword>
<accession>A0A858SQJ8</accession>
<gene>
    <name evidence="6" type="primary">doeB</name>
    <name evidence="6" type="ORF">G3256_07565</name>
</gene>
<proteinExistence type="predicted"/>
<dbReference type="InterPro" id="IPR053138">
    <property type="entry name" value="N-alpha-Ac-DABA_deacetylase"/>
</dbReference>
<dbReference type="PANTHER" id="PTHR37326:SF1">
    <property type="entry name" value="BLL3975 PROTEIN"/>
    <property type="match status" value="1"/>
</dbReference>
<feature type="domain" description="Succinylglutamate desuccinylase/Aspartoacylase catalytic" evidence="5">
    <location>
        <begin position="47"/>
        <end position="234"/>
    </location>
</feature>
<evidence type="ECO:0000259" key="5">
    <source>
        <dbReference type="Pfam" id="PF24827"/>
    </source>
</evidence>
<dbReference type="AlphaFoldDB" id="A0A858SQJ8"/>
<evidence type="ECO:0000313" key="7">
    <source>
        <dbReference type="Proteomes" id="UP000503308"/>
    </source>
</evidence>
<dbReference type="Proteomes" id="UP000503308">
    <property type="component" value="Chromosome"/>
</dbReference>
<dbReference type="NCBIfam" id="TIGR02994">
    <property type="entry name" value="ectoine_eutE"/>
    <property type="match status" value="1"/>
</dbReference>
<dbReference type="GO" id="GO:0016788">
    <property type="term" value="F:hydrolase activity, acting on ester bonds"/>
    <property type="evidence" value="ECO:0007669"/>
    <property type="project" value="InterPro"/>
</dbReference>
<keyword evidence="4" id="KW-0862">Zinc</keyword>
<dbReference type="Pfam" id="PF24827">
    <property type="entry name" value="AstE_AspA_cat"/>
    <property type="match status" value="1"/>
</dbReference>
<dbReference type="GO" id="GO:0016811">
    <property type="term" value="F:hydrolase activity, acting on carbon-nitrogen (but not peptide) bonds, in linear amides"/>
    <property type="evidence" value="ECO:0007669"/>
    <property type="project" value="InterPro"/>
</dbReference>
<dbReference type="CDD" id="cd06252">
    <property type="entry name" value="M14_ASTE_ASPA-like"/>
    <property type="match status" value="1"/>
</dbReference>
<reference evidence="6 7" key="1">
    <citation type="submission" date="2020-02" db="EMBL/GenBank/DDBJ databases">
        <title>Genome sequence of Roseobacter ponti.</title>
        <authorList>
            <person name="Hollensteiner J."/>
            <person name="Schneider D."/>
            <person name="Poehlein A."/>
            <person name="Daniel R."/>
        </authorList>
    </citation>
    <scope>NUCLEOTIDE SEQUENCE [LARGE SCALE GENOMIC DNA]</scope>
    <source>
        <strain evidence="6 7">DSM 106830</strain>
    </source>
</reference>
<dbReference type="InterPro" id="IPR055438">
    <property type="entry name" value="AstE_AspA_cat"/>
</dbReference>
<dbReference type="InterPro" id="IPR043795">
    <property type="entry name" value="N-alpha-Ac-DABA-like"/>
</dbReference>
<dbReference type="Gene3D" id="3.40.630.10">
    <property type="entry name" value="Zn peptidases"/>
    <property type="match status" value="1"/>
</dbReference>
<comment type="cofactor">
    <cofactor evidence="1">
        <name>Zn(2+)</name>
        <dbReference type="ChEBI" id="CHEBI:29105"/>
    </cofactor>
</comment>
<evidence type="ECO:0000256" key="2">
    <source>
        <dbReference type="ARBA" id="ARBA00022723"/>
    </source>
</evidence>
<dbReference type="PIRSF" id="PIRSF039012">
    <property type="entry name" value="ASP"/>
    <property type="match status" value="1"/>
</dbReference>
<protein>
    <submittedName>
        <fullName evidence="6">N-alpha-acetyl diaminobutyric acid deacetylase DoeB</fullName>
    </submittedName>
</protein>
<sequence>MRPTSMRTTVDFDAQGVQHGYLQLPHSRDDSAWGSVMLPVTVIRNGDGPTALITGGNHGDEYEGPLAILDLAAQTKEAQVSGRIILIPFMNGPAVLAGRRTSPVDGGNMNRAFPGRPDGTVTDKIADYFTRTLLPMADLVLDFHSGGRTLDFLPFAASHVLDDKEQEGRCSAARDAFCAPFTVQMAEIDPASMYDHAAESQGKTFVTTELGGRGTATPETTAIARRGLRNVLIHAGILAGTIEPAPTRHISQENPRCFHFSPAAGMIEFCATIGDEIVTGDVLARIWPLDRTGTAPLDVTARMDGLLTVRHHPGLIAQGDCLAVLSTDLHQKKG</sequence>
<dbReference type="SUPFAM" id="SSF53187">
    <property type="entry name" value="Zn-dependent exopeptidases"/>
    <property type="match status" value="1"/>
</dbReference>
<dbReference type="KEGG" id="rpon:G3256_07565"/>
<organism evidence="6 7">
    <name type="scientific">Roseobacter ponti</name>
    <dbReference type="NCBI Taxonomy" id="1891787"/>
    <lineage>
        <taxon>Bacteria</taxon>
        <taxon>Pseudomonadati</taxon>
        <taxon>Pseudomonadota</taxon>
        <taxon>Alphaproteobacteria</taxon>
        <taxon>Rhodobacterales</taxon>
        <taxon>Roseobacteraceae</taxon>
        <taxon>Roseobacter</taxon>
    </lineage>
</organism>
<evidence type="ECO:0000256" key="4">
    <source>
        <dbReference type="ARBA" id="ARBA00022833"/>
    </source>
</evidence>
<dbReference type="InterPro" id="IPR014336">
    <property type="entry name" value="DoeB"/>
</dbReference>
<dbReference type="PANTHER" id="PTHR37326">
    <property type="entry name" value="BLL3975 PROTEIN"/>
    <property type="match status" value="1"/>
</dbReference>
<dbReference type="GO" id="GO:0046872">
    <property type="term" value="F:metal ion binding"/>
    <property type="evidence" value="ECO:0007669"/>
    <property type="project" value="UniProtKB-KW"/>
</dbReference>
<keyword evidence="2" id="KW-0479">Metal-binding</keyword>
<evidence type="ECO:0000313" key="6">
    <source>
        <dbReference type="EMBL" id="QJF51024.1"/>
    </source>
</evidence>